<evidence type="ECO:0000313" key="1">
    <source>
        <dbReference type="EnsemblMetazoa" id="AAEL027477-PA"/>
    </source>
</evidence>
<dbReference type="InParanoid" id="A0A6I8U9W4"/>
<reference evidence="1" key="2">
    <citation type="submission" date="2020-05" db="UniProtKB">
        <authorList>
            <consortium name="EnsemblMetazoa"/>
        </authorList>
    </citation>
    <scope>IDENTIFICATION</scope>
    <source>
        <strain evidence="1">LVP_AGWG</strain>
    </source>
</reference>
<dbReference type="EnsemblMetazoa" id="AAEL027477-RA">
    <property type="protein sequence ID" value="AAEL027477-PA"/>
    <property type="gene ID" value="AAEL027477"/>
</dbReference>
<keyword evidence="2" id="KW-1185">Reference proteome</keyword>
<sequence length="527" mass="59958">MSDAEEFIEELDVEKISVEEVELIELLNNFGITETIIEAFLVNSYTIETLKVIQRQEIELLIPPPSLAERTKFIHQLDIWRTAQGLPKIQEVPASGSSSASVLDTKVRLPSEPRITRDSCTATYLLNNSSKGQAIIRKYSQTPFLSRSDKKSITHIVVDEFKNRFSKLTSSELLERSKELKQIFPSEPQETWYQPTFVTDSPGKKKKISKQAKGRLYDRNINYKEVSQQIANQKPNETEPSAAAAATGSITSSTEAAEYQQVKAWLVHNQDEWEELKIKWKRSSPWRLLEVGKLQDRTCASILREYPTLRNHRGYQLVQIDFAQKFPGKDEILFERWIDFANAIKPILQVEVSDVKGKSLLACLDAADITEDARNYVIVNLLTHILPRTHIKCSGKQRWKPSYSEAQDGVVIHVKQLADLESSLSRLFKGSRERGIPSAPFIVVHGKDWKHPTSFTVWNNIVSYKLPSFLKALDICIKIYKAYDIEYPPQSAVIWKLLSSFLFNIGEAVQDSAVESLCAAIRLKLSS</sequence>
<dbReference type="OrthoDB" id="7764023at2759"/>
<accession>A0A6I8U9W4</accession>
<reference evidence="1 2" key="1">
    <citation type="submission" date="2017-06" db="EMBL/GenBank/DDBJ databases">
        <title>Aedes aegypti genome working group (AGWG) sequencing and assembly.</title>
        <authorList>
            <consortium name="Aedes aegypti Genome Working Group (AGWG)"/>
            <person name="Matthews B.J."/>
        </authorList>
    </citation>
    <scope>NUCLEOTIDE SEQUENCE [LARGE SCALE GENOMIC DNA]</scope>
    <source>
        <strain evidence="1 2">LVP_AGWG</strain>
    </source>
</reference>
<name>A0A6I8U9W4_AEDAE</name>
<proteinExistence type="predicted"/>
<dbReference type="Proteomes" id="UP000008820">
    <property type="component" value="Chromosome 2"/>
</dbReference>
<protein>
    <submittedName>
        <fullName evidence="1">Uncharacterized protein</fullName>
    </submittedName>
</protein>
<gene>
    <name evidence="1" type="primary">110676868</name>
</gene>
<organism evidence="1 2">
    <name type="scientific">Aedes aegypti</name>
    <name type="common">Yellowfever mosquito</name>
    <name type="synonym">Culex aegypti</name>
    <dbReference type="NCBI Taxonomy" id="7159"/>
    <lineage>
        <taxon>Eukaryota</taxon>
        <taxon>Metazoa</taxon>
        <taxon>Ecdysozoa</taxon>
        <taxon>Arthropoda</taxon>
        <taxon>Hexapoda</taxon>
        <taxon>Insecta</taxon>
        <taxon>Pterygota</taxon>
        <taxon>Neoptera</taxon>
        <taxon>Endopterygota</taxon>
        <taxon>Diptera</taxon>
        <taxon>Nematocera</taxon>
        <taxon>Culicoidea</taxon>
        <taxon>Culicidae</taxon>
        <taxon>Culicinae</taxon>
        <taxon>Aedini</taxon>
        <taxon>Aedes</taxon>
        <taxon>Stegomyia</taxon>
    </lineage>
</organism>
<evidence type="ECO:0000313" key="2">
    <source>
        <dbReference type="Proteomes" id="UP000008820"/>
    </source>
</evidence>
<dbReference type="AlphaFoldDB" id="A0A6I8U9W4"/>